<keyword evidence="1" id="KW-0812">Transmembrane</keyword>
<evidence type="ECO:0000256" key="1">
    <source>
        <dbReference type="SAM" id="Phobius"/>
    </source>
</evidence>
<reference evidence="2 3" key="1">
    <citation type="submission" date="2020-12" db="EMBL/GenBank/DDBJ databases">
        <title>Sphingomonas sp.</title>
        <authorList>
            <person name="Kim M.K."/>
        </authorList>
    </citation>
    <scope>NUCLEOTIDE SEQUENCE [LARGE SCALE GENOMIC DNA]</scope>
    <source>
        <strain evidence="2 3">BT552</strain>
    </source>
</reference>
<dbReference type="EMBL" id="JAFEMC010000001">
    <property type="protein sequence ID" value="MBM6575746.1"/>
    <property type="molecule type" value="Genomic_DNA"/>
</dbReference>
<keyword evidence="1" id="KW-0472">Membrane</keyword>
<organism evidence="2 3">
    <name type="scientific">Sphingomonas longa</name>
    <dbReference type="NCBI Taxonomy" id="2778730"/>
    <lineage>
        <taxon>Bacteria</taxon>
        <taxon>Pseudomonadati</taxon>
        <taxon>Pseudomonadota</taxon>
        <taxon>Alphaproteobacteria</taxon>
        <taxon>Sphingomonadales</taxon>
        <taxon>Sphingomonadaceae</taxon>
        <taxon>Sphingomonas</taxon>
    </lineage>
</organism>
<dbReference type="Proteomes" id="UP000763641">
    <property type="component" value="Unassembled WGS sequence"/>
</dbReference>
<proteinExistence type="predicted"/>
<accession>A0ABS2D6H2</accession>
<keyword evidence="3" id="KW-1185">Reference proteome</keyword>
<comment type="caution">
    <text evidence="2">The sequence shown here is derived from an EMBL/GenBank/DDBJ whole genome shotgun (WGS) entry which is preliminary data.</text>
</comment>
<feature type="transmembrane region" description="Helical" evidence="1">
    <location>
        <begin position="6"/>
        <end position="26"/>
    </location>
</feature>
<keyword evidence="1" id="KW-1133">Transmembrane helix</keyword>
<evidence type="ECO:0000313" key="3">
    <source>
        <dbReference type="Proteomes" id="UP000763641"/>
    </source>
</evidence>
<protein>
    <submittedName>
        <fullName evidence="2">Uncharacterized protein</fullName>
    </submittedName>
</protein>
<sequence length="159" mass="17552">MQKFIVETLLFLFGLLVTFGLPWLVWRWMRSGRPSIAPLPIVDDGNGGKVVPLIATFTGMRGLPWVGVASNNLSPRLVITPAGITYRVMRLRSRDWSDIVRVDVRSFGATVNLGFAFRDSLFTFDANVGSTILATRTLALLPDTVALTDRARSLLTEEG</sequence>
<evidence type="ECO:0000313" key="2">
    <source>
        <dbReference type="EMBL" id="MBM6575746.1"/>
    </source>
</evidence>
<dbReference type="RefSeq" id="WP_204195669.1">
    <property type="nucleotide sequence ID" value="NZ_JAFEMC010000001.1"/>
</dbReference>
<gene>
    <name evidence="2" type="ORF">ILT43_05130</name>
</gene>
<name>A0ABS2D6H2_9SPHN</name>